<evidence type="ECO:0000256" key="1">
    <source>
        <dbReference type="ARBA" id="ARBA00004193"/>
    </source>
</evidence>
<dbReference type="CDD" id="cd06354">
    <property type="entry name" value="PBP1_PrnA-like"/>
    <property type="match status" value="1"/>
</dbReference>
<reference evidence="8 9" key="1">
    <citation type="submission" date="2019-11" db="EMBL/GenBank/DDBJ databases">
        <title>Genome sequence of Moorella glycerini DSM11254.</title>
        <authorList>
            <person name="Poehlein A."/>
            <person name="Boeer T."/>
            <person name="Daniel R."/>
        </authorList>
    </citation>
    <scope>NUCLEOTIDE SEQUENCE [LARGE SCALE GENOMIC DNA]</scope>
    <source>
        <strain evidence="8 9">DSM 11254</strain>
    </source>
</reference>
<name>A0A6I5ZVG6_9FIRM</name>
<evidence type="ECO:0000256" key="2">
    <source>
        <dbReference type="ARBA" id="ARBA00008610"/>
    </source>
</evidence>
<feature type="domain" description="ABC transporter substrate-binding protein PnrA-like" evidence="7">
    <location>
        <begin position="53"/>
        <end position="344"/>
    </location>
</feature>
<evidence type="ECO:0000256" key="5">
    <source>
        <dbReference type="ARBA" id="ARBA00023136"/>
    </source>
</evidence>
<dbReference type="Gene3D" id="3.40.50.2300">
    <property type="match status" value="2"/>
</dbReference>
<dbReference type="InterPro" id="IPR003760">
    <property type="entry name" value="PnrA-like"/>
</dbReference>
<protein>
    <submittedName>
        <fullName evidence="8">Membrane lipoprotein TmpC</fullName>
    </submittedName>
</protein>
<accession>A0A6I5ZVG6</accession>
<sequence length="352" mass="37398">MKRITRILSILTVVLILFTLAACGQSKKEAPGQGAAPAQEQAGQAKKVKVGLLTGVAGLGDKSFNDLAYEGAKKAEKDLSIQLKVVEPPDLASTEGLLRDLAKAGNDLVIGVGFDMKDPMDKVAAEFPNTKFAIVDATVDKPNVASLVFKEHEGSFLVGALAGMMTKTNKIGAIPAMDIPFLNRFTRAYEQGAKYVNPKVQVIVQPIGSDFSAFNDPAKAKSIALAMYNQGVDIIYHAAGGSGAGLFEAAKEAKKYAIGCNSDQDYMAEGLILTSMMKRVDVAVYNTIKKVVDGSFSGGVNVFGVANDGIGVSEMKYTRDLIGAEKIKKLDELKKGIIDGSIKVIDVLETQK</sequence>
<keyword evidence="5" id="KW-0472">Membrane</keyword>
<dbReference type="InterPro" id="IPR050957">
    <property type="entry name" value="BMP_lipoprotein"/>
</dbReference>
<keyword evidence="3" id="KW-1003">Cell membrane</keyword>
<dbReference type="InterPro" id="IPR028082">
    <property type="entry name" value="Peripla_BP_I"/>
</dbReference>
<dbReference type="PANTHER" id="PTHR34296:SF2">
    <property type="entry name" value="ABC TRANSPORTER GUANOSINE-BINDING PROTEIN NUPN"/>
    <property type="match status" value="1"/>
</dbReference>
<evidence type="ECO:0000313" key="9">
    <source>
        <dbReference type="Proteomes" id="UP000425916"/>
    </source>
</evidence>
<evidence type="ECO:0000256" key="6">
    <source>
        <dbReference type="ARBA" id="ARBA00023288"/>
    </source>
</evidence>
<organism evidence="8 9">
    <name type="scientific">Neomoorella glycerini</name>
    <dbReference type="NCBI Taxonomy" id="55779"/>
    <lineage>
        <taxon>Bacteria</taxon>
        <taxon>Bacillati</taxon>
        <taxon>Bacillota</taxon>
        <taxon>Clostridia</taxon>
        <taxon>Neomoorellales</taxon>
        <taxon>Neomoorellaceae</taxon>
        <taxon>Neomoorella</taxon>
    </lineage>
</organism>
<dbReference type="RefSeq" id="WP_211661929.1">
    <property type="nucleotide sequence ID" value="NZ_CP046244.1"/>
</dbReference>
<dbReference type="AlphaFoldDB" id="A0A6I5ZVG6"/>
<dbReference type="SUPFAM" id="SSF53822">
    <property type="entry name" value="Periplasmic binding protein-like I"/>
    <property type="match status" value="1"/>
</dbReference>
<evidence type="ECO:0000256" key="3">
    <source>
        <dbReference type="ARBA" id="ARBA00022475"/>
    </source>
</evidence>
<keyword evidence="6 8" id="KW-0449">Lipoprotein</keyword>
<dbReference type="EMBL" id="CP046244">
    <property type="protein sequence ID" value="QGP93639.1"/>
    <property type="molecule type" value="Genomic_DNA"/>
</dbReference>
<evidence type="ECO:0000256" key="4">
    <source>
        <dbReference type="ARBA" id="ARBA00022729"/>
    </source>
</evidence>
<evidence type="ECO:0000259" key="7">
    <source>
        <dbReference type="Pfam" id="PF02608"/>
    </source>
</evidence>
<keyword evidence="4" id="KW-0732">Signal</keyword>
<dbReference type="PROSITE" id="PS51257">
    <property type="entry name" value="PROKAR_LIPOPROTEIN"/>
    <property type="match status" value="1"/>
</dbReference>
<comment type="subcellular location">
    <subcellularLocation>
        <location evidence="1">Cell membrane</location>
        <topology evidence="1">Lipid-anchor</topology>
    </subcellularLocation>
</comment>
<dbReference type="GO" id="GO:0005886">
    <property type="term" value="C:plasma membrane"/>
    <property type="evidence" value="ECO:0007669"/>
    <property type="project" value="UniProtKB-SubCell"/>
</dbReference>
<gene>
    <name evidence="8" type="primary">tmpC_2</name>
    <name evidence="8" type="ORF">MGLY_30590</name>
</gene>
<dbReference type="Proteomes" id="UP000425916">
    <property type="component" value="Chromosome"/>
</dbReference>
<dbReference type="Pfam" id="PF02608">
    <property type="entry name" value="Bmp"/>
    <property type="match status" value="1"/>
</dbReference>
<proteinExistence type="inferred from homology"/>
<dbReference type="PANTHER" id="PTHR34296">
    <property type="entry name" value="TRANSCRIPTIONAL ACTIVATOR PROTEIN MED"/>
    <property type="match status" value="1"/>
</dbReference>
<keyword evidence="9" id="KW-1185">Reference proteome</keyword>
<comment type="similarity">
    <text evidence="2">Belongs to the BMP lipoprotein family.</text>
</comment>
<evidence type="ECO:0000313" key="8">
    <source>
        <dbReference type="EMBL" id="QGP93639.1"/>
    </source>
</evidence>